<dbReference type="Gene3D" id="3.30.360.10">
    <property type="entry name" value="Dihydrodipicolinate Reductase, domain 2"/>
    <property type="match status" value="1"/>
</dbReference>
<gene>
    <name evidence="3" type="ORF">SR187_9800</name>
</gene>
<dbReference type="KEGG" id="srq:SR187_9800"/>
<dbReference type="InterPro" id="IPR048477">
    <property type="entry name" value="YceM-like_C"/>
</dbReference>
<sequence>MLKIGLVGLGSIFQKAYLPCLKQFSTIEWHLFTRNKETLSQIADGMVNSHIYDSVQELAKVPLDGVMIHVATQAHVELAKLFLEQGIPVYMDKPLSEDYEQTLALYQLAQARGVFLMAGFNRRFAPKVQQLKEQSDKRRILVEKNDVNSPGELQFKLFDLFLHPLDTALYLLDSQLEAATFSYHLEEGLLSQVSVTLRAGNTSAVAAMNLQSGSRREIMEVQTPQATYQLKNLEDMRIFTADKEVQDGFGAWENTLYKRGFETIIHQFLESLETKVNPVDPKSSLLSHWLCHQILHSRSSRGELDVYLPEKVTTQTTKSTG</sequence>
<dbReference type="Pfam" id="PF01408">
    <property type="entry name" value="GFO_IDH_MocA"/>
    <property type="match status" value="1"/>
</dbReference>
<dbReference type="InterPro" id="IPR036291">
    <property type="entry name" value="NAD(P)-bd_dom_sf"/>
</dbReference>
<dbReference type="OrthoDB" id="9815825at2"/>
<organism evidence="3 4">
    <name type="scientific">Streptococcus ruminantium</name>
    <dbReference type="NCBI Taxonomy" id="1917441"/>
    <lineage>
        <taxon>Bacteria</taxon>
        <taxon>Bacillati</taxon>
        <taxon>Bacillota</taxon>
        <taxon>Bacilli</taxon>
        <taxon>Lactobacillales</taxon>
        <taxon>Streptococcaceae</taxon>
        <taxon>Streptococcus</taxon>
    </lineage>
</organism>
<dbReference type="AlphaFoldDB" id="A0A2Z5TQW6"/>
<feature type="domain" description="Gfo/Idh/MocA-like oxidoreductase N-terminal" evidence="1">
    <location>
        <begin position="2"/>
        <end position="120"/>
    </location>
</feature>
<evidence type="ECO:0000259" key="1">
    <source>
        <dbReference type="Pfam" id="PF01408"/>
    </source>
</evidence>
<reference evidence="3 4" key="1">
    <citation type="journal article" date="2018" name="Genome Biol. Evol.">
        <title>Complete Genome Sequence of Streptococcus ruminantium sp. nov. GUT-187T (=DSM 104980T =JCM 31869T), the Type Strain of S. ruminantium, and Comparison with Genome Sequences of Streptococcus suis Strains.</title>
        <authorList>
            <person name="Tohya M."/>
            <person name="Sekizaki T."/>
            <person name="Miyoshi-Akiyama T."/>
        </authorList>
    </citation>
    <scope>NUCLEOTIDE SEQUENCE [LARGE SCALE GENOMIC DNA]</scope>
    <source>
        <strain evidence="3 4">GUT187T</strain>
    </source>
</reference>
<dbReference type="Proteomes" id="UP000269331">
    <property type="component" value="Chromosome"/>
</dbReference>
<dbReference type="RefSeq" id="WP_120172402.1">
    <property type="nucleotide sequence ID" value="NZ_AP018400.1"/>
</dbReference>
<dbReference type="PANTHER" id="PTHR43708">
    <property type="entry name" value="CONSERVED EXPRESSED OXIDOREDUCTASE (EUROFUNG)"/>
    <property type="match status" value="1"/>
</dbReference>
<dbReference type="SUPFAM" id="SSF55347">
    <property type="entry name" value="Glyceraldehyde-3-phosphate dehydrogenase-like, C-terminal domain"/>
    <property type="match status" value="1"/>
</dbReference>
<evidence type="ECO:0000259" key="2">
    <source>
        <dbReference type="Pfam" id="PF21378"/>
    </source>
</evidence>
<dbReference type="GO" id="GO:0000166">
    <property type="term" value="F:nucleotide binding"/>
    <property type="evidence" value="ECO:0007669"/>
    <property type="project" value="InterPro"/>
</dbReference>
<dbReference type="InterPro" id="IPR000683">
    <property type="entry name" value="Gfo/Idh/MocA-like_OxRdtase_N"/>
</dbReference>
<dbReference type="GeneID" id="52230443"/>
<feature type="domain" description="YceM-like C-terminal" evidence="2">
    <location>
        <begin position="128"/>
        <end position="238"/>
    </location>
</feature>
<dbReference type="SUPFAM" id="SSF51735">
    <property type="entry name" value="NAD(P)-binding Rossmann-fold domains"/>
    <property type="match status" value="1"/>
</dbReference>
<dbReference type="PANTHER" id="PTHR43708:SF4">
    <property type="entry name" value="OXIDOREDUCTASE YCEM-RELATED"/>
    <property type="match status" value="1"/>
</dbReference>
<name>A0A2Z5TQW6_9STRE</name>
<proteinExistence type="predicted"/>
<accession>A0A2Z5TQW6</accession>
<protein>
    <submittedName>
        <fullName evidence="3">Gfo/Idh/MocA family oxidoreductase</fullName>
    </submittedName>
</protein>
<dbReference type="InterPro" id="IPR051317">
    <property type="entry name" value="Gfo/Idh/MocA_oxidoreduct"/>
</dbReference>
<evidence type="ECO:0000313" key="4">
    <source>
        <dbReference type="Proteomes" id="UP000269331"/>
    </source>
</evidence>
<dbReference type="Pfam" id="PF21378">
    <property type="entry name" value="YceM-like_C"/>
    <property type="match status" value="1"/>
</dbReference>
<dbReference type="Gene3D" id="3.40.50.720">
    <property type="entry name" value="NAD(P)-binding Rossmann-like Domain"/>
    <property type="match status" value="1"/>
</dbReference>
<evidence type="ECO:0000313" key="3">
    <source>
        <dbReference type="EMBL" id="BBA93560.1"/>
    </source>
</evidence>
<dbReference type="EMBL" id="AP018400">
    <property type="protein sequence ID" value="BBA93560.1"/>
    <property type="molecule type" value="Genomic_DNA"/>
</dbReference>